<feature type="domain" description="Fido" evidence="4">
    <location>
        <begin position="127"/>
        <end position="277"/>
    </location>
</feature>
<evidence type="ECO:0000259" key="4">
    <source>
        <dbReference type="PROSITE" id="PS51459"/>
    </source>
</evidence>
<feature type="binding site" evidence="1">
    <location>
        <position position="255"/>
    </location>
    <ligand>
        <name>ATP</name>
        <dbReference type="ChEBI" id="CHEBI:30616"/>
    </ligand>
</feature>
<comment type="caution">
    <text evidence="5">The sequence shown here is derived from an EMBL/GenBank/DDBJ whole genome shotgun (WGS) entry which is preliminary data.</text>
</comment>
<dbReference type="AlphaFoldDB" id="E0E4E2"/>
<dbReference type="GeneID" id="84801151"/>
<organism evidence="5 6">
    <name type="scientific">Peptostreptococcus stomatis DSM 17678</name>
    <dbReference type="NCBI Taxonomy" id="596315"/>
    <lineage>
        <taxon>Bacteria</taxon>
        <taxon>Bacillati</taxon>
        <taxon>Bacillota</taxon>
        <taxon>Clostridia</taxon>
        <taxon>Peptostreptococcales</taxon>
        <taxon>Peptostreptococcaceae</taxon>
        <taxon>Peptostreptococcus</taxon>
    </lineage>
</organism>
<dbReference type="Pfam" id="PF02661">
    <property type="entry name" value="Fic"/>
    <property type="match status" value="1"/>
</dbReference>
<gene>
    <name evidence="5" type="ORF">HMPREF0634_0157</name>
</gene>
<dbReference type="Pfam" id="PF13412">
    <property type="entry name" value="HTH_24"/>
    <property type="match status" value="1"/>
</dbReference>
<dbReference type="GO" id="GO:0005524">
    <property type="term" value="F:ATP binding"/>
    <property type="evidence" value="ECO:0007669"/>
    <property type="project" value="UniProtKB-KW"/>
</dbReference>
<dbReference type="InterPro" id="IPR026287">
    <property type="entry name" value="SoFic-like"/>
</dbReference>
<dbReference type="InterPro" id="IPR036597">
    <property type="entry name" value="Fido-like_dom_sf"/>
</dbReference>
<dbReference type="PROSITE" id="PS51459">
    <property type="entry name" value="FIDO"/>
    <property type="match status" value="1"/>
</dbReference>
<evidence type="ECO:0000256" key="2">
    <source>
        <dbReference type="PIRSR" id="PIRSR640198-1"/>
    </source>
</evidence>
<dbReference type="InterPro" id="IPR036390">
    <property type="entry name" value="WH_DNA-bd_sf"/>
</dbReference>
<evidence type="ECO:0000313" key="6">
    <source>
        <dbReference type="Proteomes" id="UP000003244"/>
    </source>
</evidence>
<keyword evidence="6" id="KW-1185">Reference proteome</keyword>
<dbReference type="Gene3D" id="1.10.10.10">
    <property type="entry name" value="Winged helix-like DNA-binding domain superfamily/Winged helix DNA-binding domain"/>
    <property type="match status" value="1"/>
</dbReference>
<dbReference type="InterPro" id="IPR040198">
    <property type="entry name" value="Fido_containing"/>
</dbReference>
<keyword evidence="1" id="KW-0547">Nucleotide-binding</keyword>
<dbReference type="Gene3D" id="1.10.3290.10">
    <property type="entry name" value="Fido-like domain"/>
    <property type="match status" value="1"/>
</dbReference>
<accession>E0E4E2</accession>
<dbReference type="EMBL" id="ADGQ01000065">
    <property type="protein sequence ID" value="EFM64232.1"/>
    <property type="molecule type" value="Genomic_DNA"/>
</dbReference>
<dbReference type="OrthoDB" id="9813719at2"/>
<sequence>MDIQNFVSGEIRKGDNYEFFLPSRINHSWRWDSYHLNKLLEKANLSLGGLASYSELIPNIEIYIQLHIKTEAHNSNKIEGTKTTIEEDLMKVEDVSPEKRDDRIEVQNYINAMNLGIEKITVEKFPFSTRLIRDLHFELLKGVRGQNKTPGEFRKSQNWIGGSSPSNAMYVPPSKEYLDDLLTDFEFFINNDSLEIPILVKIALLHYQFETIHPFLDGNGRIGRLIIPLLLLENNILTKPCFYISNYLEKNRTRYYDALNRVRTENDLIGWIVFFLEAVIETSENAKNKFNKVVKLVDEYREYQFKLKGKPENIAKIFNALYNDPVLSISDMIQITGLSRSTVSSIVREMEKKQILYELTNYSRNKLYLLREYFIIFAE</sequence>
<dbReference type="SUPFAM" id="SSF46785">
    <property type="entry name" value="Winged helix' DNA-binding domain"/>
    <property type="match status" value="1"/>
</dbReference>
<feature type="binding site" evidence="1">
    <location>
        <position position="213"/>
    </location>
    <ligand>
        <name>ATP</name>
        <dbReference type="ChEBI" id="CHEBI:30616"/>
    </ligand>
</feature>
<feature type="binding site" evidence="1">
    <location>
        <begin position="218"/>
        <end position="224"/>
    </location>
    <ligand>
        <name>ATP</name>
        <dbReference type="ChEBI" id="CHEBI:30616"/>
    </ligand>
</feature>
<evidence type="ECO:0000313" key="5">
    <source>
        <dbReference type="EMBL" id="EFM64232.1"/>
    </source>
</evidence>
<feature type="binding site" evidence="3">
    <location>
        <begin position="217"/>
        <end position="224"/>
    </location>
    <ligand>
        <name>ATP</name>
        <dbReference type="ChEBI" id="CHEBI:30616"/>
    </ligand>
</feature>
<proteinExistence type="predicted"/>
<feature type="binding site" evidence="3">
    <location>
        <begin position="255"/>
        <end position="256"/>
    </location>
    <ligand>
        <name>ATP</name>
        <dbReference type="ChEBI" id="CHEBI:30616"/>
    </ligand>
</feature>
<dbReference type="RefSeq" id="WP_007790459.1">
    <property type="nucleotide sequence ID" value="NZ_ADGQ01000065.1"/>
</dbReference>
<evidence type="ECO:0000256" key="1">
    <source>
        <dbReference type="PIRSR" id="PIRSR038925-1"/>
    </source>
</evidence>
<dbReference type="InterPro" id="IPR036388">
    <property type="entry name" value="WH-like_DNA-bd_sf"/>
</dbReference>
<evidence type="ECO:0000256" key="3">
    <source>
        <dbReference type="PIRSR" id="PIRSR640198-2"/>
    </source>
</evidence>
<dbReference type="PIRSF" id="PIRSF038925">
    <property type="entry name" value="AMP-prot_trans"/>
    <property type="match status" value="1"/>
</dbReference>
<dbReference type="InterPro" id="IPR025758">
    <property type="entry name" value="Fic/DOC_N"/>
</dbReference>
<keyword evidence="1" id="KW-0067">ATP-binding</keyword>
<dbReference type="eggNOG" id="COG3177">
    <property type="taxonomic scope" value="Bacteria"/>
</dbReference>
<feature type="active site" evidence="2">
    <location>
        <position position="213"/>
    </location>
</feature>
<feature type="binding site" evidence="1">
    <location>
        <position position="79"/>
    </location>
    <ligand>
        <name>ATP</name>
        <dbReference type="ChEBI" id="CHEBI:30616"/>
    </ligand>
</feature>
<dbReference type="Proteomes" id="UP000003244">
    <property type="component" value="Unassembled WGS sequence"/>
</dbReference>
<protein>
    <submittedName>
        <fullName evidence="5">Fic family protein</fullName>
    </submittedName>
</protein>
<dbReference type="InterPro" id="IPR003812">
    <property type="entry name" value="Fido"/>
</dbReference>
<dbReference type="Pfam" id="PF13784">
    <property type="entry name" value="Fic_N"/>
    <property type="match status" value="1"/>
</dbReference>
<dbReference type="SUPFAM" id="SSF140931">
    <property type="entry name" value="Fic-like"/>
    <property type="match status" value="1"/>
</dbReference>
<name>E0E4E2_9FIRM</name>
<dbReference type="STRING" id="596315.HMPREF0634_0157"/>
<dbReference type="PANTHER" id="PTHR13504:SF38">
    <property type="entry name" value="FIDO DOMAIN-CONTAINING PROTEIN"/>
    <property type="match status" value="1"/>
</dbReference>
<reference evidence="5 6" key="1">
    <citation type="submission" date="2010-08" db="EMBL/GenBank/DDBJ databases">
        <authorList>
            <person name="Harkins D.M."/>
            <person name="Madupu R."/>
            <person name="Durkin A.S."/>
            <person name="Torralba M."/>
            <person name="Methe B."/>
            <person name="Sutton G.G."/>
            <person name="Nelson K.E."/>
        </authorList>
    </citation>
    <scope>NUCLEOTIDE SEQUENCE [LARGE SCALE GENOMIC DNA]</scope>
    <source>
        <strain evidence="5 6">DSM 17678</strain>
    </source>
</reference>
<dbReference type="PANTHER" id="PTHR13504">
    <property type="entry name" value="FIDO DOMAIN-CONTAINING PROTEIN DDB_G0283145"/>
    <property type="match status" value="1"/>
</dbReference>